<dbReference type="InterPro" id="IPR019734">
    <property type="entry name" value="TPR_rpt"/>
</dbReference>
<dbReference type="InterPro" id="IPR036390">
    <property type="entry name" value="WH_DNA-bd_sf"/>
</dbReference>
<keyword evidence="1" id="KW-0805">Transcription regulation</keyword>
<evidence type="ECO:0008006" key="9">
    <source>
        <dbReference type="Google" id="ProtNLM"/>
    </source>
</evidence>
<organism evidence="7 8">
    <name type="scientific">Actinocorallia longicatena</name>
    <dbReference type="NCBI Taxonomy" id="111803"/>
    <lineage>
        <taxon>Bacteria</taxon>
        <taxon>Bacillati</taxon>
        <taxon>Actinomycetota</taxon>
        <taxon>Actinomycetes</taxon>
        <taxon>Streptosporangiales</taxon>
        <taxon>Thermomonosporaceae</taxon>
        <taxon>Actinocorallia</taxon>
    </lineage>
</organism>
<dbReference type="PROSITE" id="PS50042">
    <property type="entry name" value="CNMP_BINDING_3"/>
    <property type="match status" value="1"/>
</dbReference>
<dbReference type="SUPFAM" id="SSF46785">
    <property type="entry name" value="Winged helix' DNA-binding domain"/>
    <property type="match status" value="1"/>
</dbReference>
<feature type="domain" description="Cyclic nucleotide-binding" evidence="5">
    <location>
        <begin position="7"/>
        <end position="111"/>
    </location>
</feature>
<dbReference type="PANTHER" id="PTHR10098:SF108">
    <property type="entry name" value="TETRATRICOPEPTIDE REPEAT PROTEIN 28"/>
    <property type="match status" value="1"/>
</dbReference>
<dbReference type="SMART" id="SM00100">
    <property type="entry name" value="cNMP"/>
    <property type="match status" value="1"/>
</dbReference>
<dbReference type="CDD" id="cd00038">
    <property type="entry name" value="CAP_ED"/>
    <property type="match status" value="1"/>
</dbReference>
<protein>
    <recommendedName>
        <fullName evidence="9">CRP-like cAMP-binding protein</fullName>
    </recommendedName>
</protein>
<dbReference type="EMBL" id="BAAAUV010000006">
    <property type="protein sequence ID" value="GAA3211007.1"/>
    <property type="molecule type" value="Genomic_DNA"/>
</dbReference>
<feature type="region of interest" description="Disordered" evidence="4">
    <location>
        <begin position="594"/>
        <end position="617"/>
    </location>
</feature>
<evidence type="ECO:0000256" key="3">
    <source>
        <dbReference type="ARBA" id="ARBA00023163"/>
    </source>
</evidence>
<dbReference type="InterPro" id="IPR003593">
    <property type="entry name" value="AAA+_ATPase"/>
</dbReference>
<dbReference type="Proteomes" id="UP001501237">
    <property type="component" value="Unassembled WGS sequence"/>
</dbReference>
<keyword evidence="8" id="KW-1185">Reference proteome</keyword>
<name>A0ABP6Q8J3_9ACTN</name>
<dbReference type="InterPro" id="IPR027417">
    <property type="entry name" value="P-loop_NTPase"/>
</dbReference>
<evidence type="ECO:0000259" key="5">
    <source>
        <dbReference type="PROSITE" id="PS50042"/>
    </source>
</evidence>
<evidence type="ECO:0000313" key="7">
    <source>
        <dbReference type="EMBL" id="GAA3211007.1"/>
    </source>
</evidence>
<dbReference type="Gene3D" id="1.25.40.10">
    <property type="entry name" value="Tetratricopeptide repeat domain"/>
    <property type="match status" value="3"/>
</dbReference>
<dbReference type="Gene3D" id="3.40.50.300">
    <property type="entry name" value="P-loop containing nucleotide triphosphate hydrolases"/>
    <property type="match status" value="1"/>
</dbReference>
<dbReference type="Gene3D" id="1.10.10.10">
    <property type="entry name" value="Winged helix-like DNA-binding domain superfamily/Winged helix DNA-binding domain"/>
    <property type="match status" value="1"/>
</dbReference>
<dbReference type="SMART" id="SM00382">
    <property type="entry name" value="AAA"/>
    <property type="match status" value="1"/>
</dbReference>
<dbReference type="InterPro" id="IPR018490">
    <property type="entry name" value="cNMP-bd_dom_sf"/>
</dbReference>
<dbReference type="PANTHER" id="PTHR10098">
    <property type="entry name" value="RAPSYN-RELATED"/>
    <property type="match status" value="1"/>
</dbReference>
<dbReference type="Pfam" id="PF13374">
    <property type="entry name" value="TPR_10"/>
    <property type="match status" value="1"/>
</dbReference>
<dbReference type="PROSITE" id="PS51063">
    <property type="entry name" value="HTH_CRP_2"/>
    <property type="match status" value="1"/>
</dbReference>
<dbReference type="SUPFAM" id="SSF48452">
    <property type="entry name" value="TPR-like"/>
    <property type="match status" value="3"/>
</dbReference>
<feature type="domain" description="HTH crp-type" evidence="6">
    <location>
        <begin position="145"/>
        <end position="216"/>
    </location>
</feature>
<dbReference type="Pfam" id="PF13424">
    <property type="entry name" value="TPR_12"/>
    <property type="match status" value="1"/>
</dbReference>
<dbReference type="SMART" id="SM00028">
    <property type="entry name" value="TPR"/>
    <property type="match status" value="8"/>
</dbReference>
<dbReference type="SUPFAM" id="SSF52540">
    <property type="entry name" value="P-loop containing nucleoside triphosphate hydrolases"/>
    <property type="match status" value="1"/>
</dbReference>
<gene>
    <name evidence="7" type="ORF">GCM10010468_29370</name>
</gene>
<dbReference type="SUPFAM" id="SSF51206">
    <property type="entry name" value="cAMP-binding domain-like"/>
    <property type="match status" value="1"/>
</dbReference>
<dbReference type="InterPro" id="IPR011990">
    <property type="entry name" value="TPR-like_helical_dom_sf"/>
</dbReference>
<dbReference type="RefSeq" id="WP_344827978.1">
    <property type="nucleotide sequence ID" value="NZ_BAAAUV010000006.1"/>
</dbReference>
<evidence type="ECO:0000313" key="8">
    <source>
        <dbReference type="Proteomes" id="UP001501237"/>
    </source>
</evidence>
<dbReference type="Pfam" id="PF13545">
    <property type="entry name" value="HTH_Crp_2"/>
    <property type="match status" value="1"/>
</dbReference>
<dbReference type="InterPro" id="IPR012318">
    <property type="entry name" value="HTH_CRP"/>
</dbReference>
<dbReference type="InterPro" id="IPR036388">
    <property type="entry name" value="WH-like_DNA-bd_sf"/>
</dbReference>
<evidence type="ECO:0000256" key="4">
    <source>
        <dbReference type="SAM" id="MobiDB-lite"/>
    </source>
</evidence>
<dbReference type="InterPro" id="IPR014710">
    <property type="entry name" value="RmlC-like_jellyroll"/>
</dbReference>
<keyword evidence="3" id="KW-0804">Transcription</keyword>
<sequence>MTPPLRFWDRLPGHVRQRLLTEHRVETHPARSALQLQGMLAEDVIVFRGGHALELRRTGRDGQPAVIGLLGPGDAAGLHVLSGHPQRADIVGVGRGGLEVLRIPQARFRQLAEEHREVTAAVLRTTDDRHTHEGLRLALALSPDVGADQRLAVHLVELAERFGRLQAGGAVLDVGLTQEELGRYAGVTRSRTNRTLSRFRERGLLGANWRYIADLQGLRHLAGAYDDLWSVTRGRRDPYDEPADLALEPAALPSGLGWPRPSRILGDVRHFTGRRAELGHMREVLLRTPGPRVAVLYGPSGSGKTALAARFGKLFSEHFPDCQISVDVRDHSIATTLGAILRALGVPGETVPRGEEELTDLYRRLVADRSILLVLDDAGDAEQVRRLLPRTPSCAVIVTSPEPLHGVGAENVPVGPLSEDDAVALVHKIAPSASETAGADLARLCEFHPLAVAVAAPGFQGLPPRAPDSSGLGSALIMAYRRLPDDRRHLFRFAALTTGPDFSVEALAALLGWPEQRASEELAELAHVNLVTRTGHRRFRQHGLLRRFALERVRLENNESDRDEAVERLLGYYLTGAQHHGDVLGRHRRALHHPLPDGGWGQSSRGAGLPGDLETGDPDGRMGALEWLERERLCLIAAVRVAAETGRHAVAYGLADACYDVLELQRFGRGNLEIHRIGLRSAQLVGDQRAIGHMLHQLGVVSFAVGRNLEAIAYEWMAAQVFAERGDTHGEAVVHQQIAAVYQVLDRHTEALAGAEYARKLHGAAGDGRGEATALVRLTTSLRTQGRYAEALECAELALDLYRAAGDRRGEADALRARADVRCERHQWVDTERDVYQALAISEQAQDGVGEAWAYIMLARISRPLGAYLDGLEHGRKALDLCRGAGDRHGEGWARIGLGRLLIDCADLDGALAQLDPALQAHTEIDHPRGQVAARIGIAIVLQRRGRLHEARSHLEQALSLARQIGDRTGEARALEELATTLRRLDQLKDAMIFSQIALKAWRSLDHRRGMATVLGGIARIHLRAGRTDEALEACDEAEELRAALGDRAGLGRLGDTRARVLSRNGRLDEALASVDAALPRLRAGAAQFHLAEACRVRASILLKLGRLDEAAEQAAEALSRARDLGDGQTESAALKVIGRVHQREQAHAKALDALRQADRVLVGVDDQGGRIPLLEAMAVSHEHLGDDTGAARCRRRAEELRRWLALPEPGQGLY</sequence>
<dbReference type="InterPro" id="IPR000595">
    <property type="entry name" value="cNMP-bd_dom"/>
</dbReference>
<comment type="caution">
    <text evidence="7">The sequence shown here is derived from an EMBL/GenBank/DDBJ whole genome shotgun (WGS) entry which is preliminary data.</text>
</comment>
<accession>A0ABP6Q8J3</accession>
<dbReference type="Gene3D" id="2.60.120.10">
    <property type="entry name" value="Jelly Rolls"/>
    <property type="match status" value="1"/>
</dbReference>
<evidence type="ECO:0000256" key="1">
    <source>
        <dbReference type="ARBA" id="ARBA00023015"/>
    </source>
</evidence>
<reference evidence="8" key="1">
    <citation type="journal article" date="2019" name="Int. J. Syst. Evol. Microbiol.">
        <title>The Global Catalogue of Microorganisms (GCM) 10K type strain sequencing project: providing services to taxonomists for standard genome sequencing and annotation.</title>
        <authorList>
            <consortium name="The Broad Institute Genomics Platform"/>
            <consortium name="The Broad Institute Genome Sequencing Center for Infectious Disease"/>
            <person name="Wu L."/>
            <person name="Ma J."/>
        </authorList>
    </citation>
    <scope>NUCLEOTIDE SEQUENCE [LARGE SCALE GENOMIC DNA]</scope>
    <source>
        <strain evidence="8">JCM 9377</strain>
    </source>
</reference>
<evidence type="ECO:0000256" key="2">
    <source>
        <dbReference type="ARBA" id="ARBA00023125"/>
    </source>
</evidence>
<dbReference type="InterPro" id="IPR049945">
    <property type="entry name" value="AAA_22"/>
</dbReference>
<proteinExistence type="predicted"/>
<dbReference type="Pfam" id="PF13401">
    <property type="entry name" value="AAA_22"/>
    <property type="match status" value="1"/>
</dbReference>
<evidence type="ECO:0000259" key="6">
    <source>
        <dbReference type="PROSITE" id="PS51063"/>
    </source>
</evidence>
<keyword evidence="2" id="KW-0238">DNA-binding</keyword>